<sequence>MVTMKPKTPAAEADARRRRRLRIPPPPPLLLYIARNDISKPRLDPSMAATTMPPPLLLVAAAALIAVVTATVAAGAGEGPACDTAHCGRGQCVEQPGPLGLDTFRCDCDAGWSNMFAFLPASPCTIPKCTFDNACFNITFNFPRGFPLTDPCVAINCGSGGECVKEEGLSYHCACSPGFVNMFNLTMFPCIKNCKLISQLINLRFLCHA</sequence>
<dbReference type="SMART" id="SM00181">
    <property type="entry name" value="EGF"/>
    <property type="match status" value="2"/>
</dbReference>
<reference evidence="4 5" key="2">
    <citation type="journal article" date="2013" name="Plant Cell Physiol.">
        <title>Rice Annotation Project Database (RAP-DB): an integrative and interactive database for rice genomics.</title>
        <authorList>
            <person name="Sakai H."/>
            <person name="Lee S.S."/>
            <person name="Tanaka T."/>
            <person name="Numa H."/>
            <person name="Kim J."/>
            <person name="Kawahara Y."/>
            <person name="Wakimoto H."/>
            <person name="Yang C.C."/>
            <person name="Iwamoto M."/>
            <person name="Abe T."/>
            <person name="Yamada Y."/>
            <person name="Muto A."/>
            <person name="Inokuchi H."/>
            <person name="Ikemura T."/>
            <person name="Matsumoto T."/>
            <person name="Sasaki T."/>
            <person name="Itoh T."/>
        </authorList>
    </citation>
    <scope>NUCLEOTIDE SEQUENCE [LARGE SCALE GENOMIC DNA]</scope>
    <source>
        <strain evidence="5">cv. Nipponbare</strain>
    </source>
</reference>
<reference evidence="5" key="1">
    <citation type="journal article" date="2005" name="Nature">
        <title>The map-based sequence of the rice genome.</title>
        <authorList>
            <consortium name="International rice genome sequencing project (IRGSP)"/>
            <person name="Matsumoto T."/>
            <person name="Wu J."/>
            <person name="Kanamori H."/>
            <person name="Katayose Y."/>
            <person name="Fujisawa M."/>
            <person name="Namiki N."/>
            <person name="Mizuno H."/>
            <person name="Yamamoto K."/>
            <person name="Antonio B.A."/>
            <person name="Baba T."/>
            <person name="Sakata K."/>
            <person name="Nagamura Y."/>
            <person name="Aoki H."/>
            <person name="Arikawa K."/>
            <person name="Arita K."/>
            <person name="Bito T."/>
            <person name="Chiden Y."/>
            <person name="Fujitsuka N."/>
            <person name="Fukunaka R."/>
            <person name="Hamada M."/>
            <person name="Harada C."/>
            <person name="Hayashi A."/>
            <person name="Hijishita S."/>
            <person name="Honda M."/>
            <person name="Hosokawa S."/>
            <person name="Ichikawa Y."/>
            <person name="Idonuma A."/>
            <person name="Iijima M."/>
            <person name="Ikeda M."/>
            <person name="Ikeno M."/>
            <person name="Ito K."/>
            <person name="Ito S."/>
            <person name="Ito T."/>
            <person name="Ito Y."/>
            <person name="Ito Y."/>
            <person name="Iwabuchi A."/>
            <person name="Kamiya K."/>
            <person name="Karasawa W."/>
            <person name="Kurita K."/>
            <person name="Katagiri S."/>
            <person name="Kikuta A."/>
            <person name="Kobayashi H."/>
            <person name="Kobayashi N."/>
            <person name="Machita K."/>
            <person name="Maehara T."/>
            <person name="Masukawa M."/>
            <person name="Mizubayashi T."/>
            <person name="Mukai Y."/>
            <person name="Nagasaki H."/>
            <person name="Nagata Y."/>
            <person name="Naito S."/>
            <person name="Nakashima M."/>
            <person name="Nakama Y."/>
            <person name="Nakamichi Y."/>
            <person name="Nakamura M."/>
            <person name="Meguro A."/>
            <person name="Negishi M."/>
            <person name="Ohta I."/>
            <person name="Ohta T."/>
            <person name="Okamoto M."/>
            <person name="Ono N."/>
            <person name="Saji S."/>
            <person name="Sakaguchi M."/>
            <person name="Sakai K."/>
            <person name="Shibata M."/>
            <person name="Shimokawa T."/>
            <person name="Song J."/>
            <person name="Takazaki Y."/>
            <person name="Terasawa K."/>
            <person name="Tsugane M."/>
            <person name="Tsuji K."/>
            <person name="Ueda S."/>
            <person name="Waki K."/>
            <person name="Yamagata H."/>
            <person name="Yamamoto M."/>
            <person name="Yamamoto S."/>
            <person name="Yamane H."/>
            <person name="Yoshiki S."/>
            <person name="Yoshihara R."/>
            <person name="Yukawa K."/>
            <person name="Zhong H."/>
            <person name="Yano M."/>
            <person name="Yuan Q."/>
            <person name="Ouyang S."/>
            <person name="Liu J."/>
            <person name="Jones K.M."/>
            <person name="Gansberger K."/>
            <person name="Moffat K."/>
            <person name="Hill J."/>
            <person name="Bera J."/>
            <person name="Fadrosh D."/>
            <person name="Jin S."/>
            <person name="Johri S."/>
            <person name="Kim M."/>
            <person name="Overton L."/>
            <person name="Reardon M."/>
            <person name="Tsitrin T."/>
            <person name="Vuong H."/>
            <person name="Weaver B."/>
            <person name="Ciecko A."/>
            <person name="Tallon L."/>
            <person name="Jackson J."/>
            <person name="Pai G."/>
            <person name="Aken S.V."/>
            <person name="Utterback T."/>
            <person name="Reidmuller S."/>
            <person name="Feldblyum T."/>
            <person name="Hsiao J."/>
            <person name="Zismann V."/>
            <person name="Iobst S."/>
            <person name="de Vazeille A.R."/>
            <person name="Buell C.R."/>
            <person name="Ying K."/>
            <person name="Li Y."/>
            <person name="Lu T."/>
            <person name="Huang Y."/>
            <person name="Zhao Q."/>
            <person name="Feng Q."/>
            <person name="Zhang L."/>
            <person name="Zhu J."/>
            <person name="Weng Q."/>
            <person name="Mu J."/>
            <person name="Lu Y."/>
            <person name="Fan D."/>
            <person name="Liu Y."/>
            <person name="Guan J."/>
            <person name="Zhang Y."/>
            <person name="Yu S."/>
            <person name="Liu X."/>
            <person name="Zhang Y."/>
            <person name="Hong G."/>
            <person name="Han B."/>
            <person name="Choisne N."/>
            <person name="Demange N."/>
            <person name="Orjeda G."/>
            <person name="Samain S."/>
            <person name="Cattolico L."/>
            <person name="Pelletier E."/>
            <person name="Couloux A."/>
            <person name="Segurens B."/>
            <person name="Wincker P."/>
            <person name="D'Hont A."/>
            <person name="Scarpelli C."/>
            <person name="Weissenbach J."/>
            <person name="Salanoubat M."/>
            <person name="Quetier F."/>
            <person name="Yu Y."/>
            <person name="Kim H.R."/>
            <person name="Rambo T."/>
            <person name="Currie J."/>
            <person name="Collura K."/>
            <person name="Luo M."/>
            <person name="Yang T."/>
            <person name="Ammiraju J.S.S."/>
            <person name="Engler F."/>
            <person name="Soderlund C."/>
            <person name="Wing R.A."/>
            <person name="Palmer L.E."/>
            <person name="de la Bastide M."/>
            <person name="Spiegel L."/>
            <person name="Nascimento L."/>
            <person name="Zutavern T."/>
            <person name="O'Shaughnessy A."/>
            <person name="Dike S."/>
            <person name="Dedhia N."/>
            <person name="Preston R."/>
            <person name="Balija V."/>
            <person name="McCombie W.R."/>
            <person name="Chow T."/>
            <person name="Chen H."/>
            <person name="Chung M."/>
            <person name="Chen C."/>
            <person name="Shaw J."/>
            <person name="Wu H."/>
            <person name="Hsiao K."/>
            <person name="Chao Y."/>
            <person name="Chu M."/>
            <person name="Cheng C."/>
            <person name="Hour A."/>
            <person name="Lee P."/>
            <person name="Lin S."/>
            <person name="Lin Y."/>
            <person name="Liou J."/>
            <person name="Liu S."/>
            <person name="Hsing Y."/>
            <person name="Raghuvanshi S."/>
            <person name="Mohanty A."/>
            <person name="Bharti A.K."/>
            <person name="Gaur A."/>
            <person name="Gupta V."/>
            <person name="Kumar D."/>
            <person name="Ravi V."/>
            <person name="Vij S."/>
            <person name="Kapur A."/>
            <person name="Khurana P."/>
            <person name="Khurana P."/>
            <person name="Khurana J.P."/>
            <person name="Tyagi A.K."/>
            <person name="Gaikwad K."/>
            <person name="Singh A."/>
            <person name="Dalal V."/>
            <person name="Srivastava S."/>
            <person name="Dixit A."/>
            <person name="Pal A.K."/>
            <person name="Ghazi I.A."/>
            <person name="Yadav M."/>
            <person name="Pandit A."/>
            <person name="Bhargava A."/>
            <person name="Sureshbabu K."/>
            <person name="Batra K."/>
            <person name="Sharma T.R."/>
            <person name="Mohapatra T."/>
            <person name="Singh N.K."/>
            <person name="Messing J."/>
            <person name="Nelson A.B."/>
            <person name="Fuks G."/>
            <person name="Kavchok S."/>
            <person name="Keizer G."/>
            <person name="Linton E."/>
            <person name="Llaca V."/>
            <person name="Song R."/>
            <person name="Tanyolac B."/>
            <person name="Young S."/>
            <person name="Ho-Il K."/>
            <person name="Hahn J.H."/>
            <person name="Sangsakoo G."/>
            <person name="Vanavichit A."/>
            <person name="de Mattos Luiz.A.T."/>
            <person name="Zimmer P.D."/>
            <person name="Malone G."/>
            <person name="Dellagostin O."/>
            <person name="de Oliveira A.C."/>
            <person name="Bevan M."/>
            <person name="Bancroft I."/>
            <person name="Minx P."/>
            <person name="Cordum H."/>
            <person name="Wilson R."/>
            <person name="Cheng Z."/>
            <person name="Jin W."/>
            <person name="Jiang J."/>
            <person name="Leong S.A."/>
            <person name="Iwama H."/>
            <person name="Gojobori T."/>
            <person name="Itoh T."/>
            <person name="Niimura Y."/>
            <person name="Fujii Y."/>
            <person name="Habara T."/>
            <person name="Sakai H."/>
            <person name="Sato Y."/>
            <person name="Wilson G."/>
            <person name="Kumar K."/>
            <person name="McCouch S."/>
            <person name="Juretic N."/>
            <person name="Hoen D."/>
            <person name="Wright S."/>
            <person name="Bruskiewich R."/>
            <person name="Bureau T."/>
            <person name="Miyao A."/>
            <person name="Hirochika H."/>
            <person name="Nishikawa T."/>
            <person name="Kadowaki K."/>
            <person name="Sugiura M."/>
            <person name="Burr B."/>
            <person name="Sasaki T."/>
        </authorList>
    </citation>
    <scope>NUCLEOTIDE SEQUENCE [LARGE SCALE GENOMIC DNA]</scope>
    <source>
        <strain evidence="5">cv. Nipponbare</strain>
    </source>
</reference>
<dbReference type="eggNOG" id="ENOG502R7Z0">
    <property type="taxonomic scope" value="Eukaryota"/>
</dbReference>
<proteinExistence type="evidence at protein level"/>
<reference evidence="4 5" key="3">
    <citation type="journal article" date="2013" name="Rice">
        <title>Improvement of the Oryza sativa Nipponbare reference genome using next generation sequence and optical map data.</title>
        <authorList>
            <person name="Kawahara Y."/>
            <person name="de la Bastide M."/>
            <person name="Hamilton J.P."/>
            <person name="Kanamori H."/>
            <person name="McCombie W.R."/>
            <person name="Ouyang S."/>
            <person name="Schwartz D.C."/>
            <person name="Tanaka T."/>
            <person name="Wu J."/>
            <person name="Zhou S."/>
            <person name="Childs K.L."/>
            <person name="Davidson R.M."/>
            <person name="Lin H."/>
            <person name="Quesada-Ocampo L."/>
            <person name="Vaillancourt B."/>
            <person name="Sakai H."/>
            <person name="Lee S.S."/>
            <person name="Kim J."/>
            <person name="Numa H."/>
            <person name="Itoh T."/>
            <person name="Buell C.R."/>
            <person name="Matsumoto T."/>
        </authorList>
    </citation>
    <scope>NUCLEOTIDE SEQUENCE [LARGE SCALE GENOMIC DNA]</scope>
    <source>
        <strain evidence="5">cv. Nipponbare</strain>
    </source>
</reference>
<organism evidence="4 5">
    <name type="scientific">Oryza sativa subsp. japonica</name>
    <name type="common">Rice</name>
    <dbReference type="NCBI Taxonomy" id="39947"/>
    <lineage>
        <taxon>Eukaryota</taxon>
        <taxon>Viridiplantae</taxon>
        <taxon>Streptophyta</taxon>
        <taxon>Embryophyta</taxon>
        <taxon>Tracheophyta</taxon>
        <taxon>Spermatophyta</taxon>
        <taxon>Magnoliopsida</taxon>
        <taxon>Liliopsida</taxon>
        <taxon>Poales</taxon>
        <taxon>Poaceae</taxon>
        <taxon>BOP clade</taxon>
        <taxon>Oryzoideae</taxon>
        <taxon>Oryzeae</taxon>
        <taxon>Oryzinae</taxon>
        <taxon>Oryza</taxon>
        <taxon>Oryza sativa</taxon>
    </lineage>
</organism>
<dbReference type="PANTHER" id="PTHR33881:SF19">
    <property type="entry name" value="OS10G0419700 PROTEIN"/>
    <property type="match status" value="1"/>
</dbReference>
<evidence type="ECO:0000256" key="1">
    <source>
        <dbReference type="PROSITE-ProRule" id="PRU00076"/>
    </source>
</evidence>
<dbReference type="PaxDb" id="39947-A0A0P0XU60"/>
<name>A0A0P0XU60_ORYSJ</name>
<feature type="region of interest" description="Disordered" evidence="2">
    <location>
        <begin position="1"/>
        <end position="23"/>
    </location>
</feature>
<protein>
    <submittedName>
        <fullName evidence="4">Os10g0419700 protein</fullName>
    </submittedName>
</protein>
<dbReference type="AlphaFoldDB" id="A0A0P0XU60"/>
<keyword evidence="6" id="KW-1267">Proteomics identification</keyword>
<accession>A0A0P0XU60</accession>
<evidence type="ECO:0007829" key="6">
    <source>
        <dbReference type="PeptideAtlas" id="A0A0P0XU60"/>
    </source>
</evidence>
<keyword evidence="5" id="KW-1185">Reference proteome</keyword>
<gene>
    <name evidence="4" type="ordered locus">Os10g0419700</name>
    <name evidence="4" type="ORF">OSNPB_100419700</name>
</gene>
<dbReference type="Gramene" id="Os10t0419700-00">
    <property type="protein sequence ID" value="Os10t0419700-00"/>
    <property type="gene ID" value="Os10g0419700"/>
</dbReference>
<dbReference type="Gene3D" id="2.10.25.10">
    <property type="entry name" value="Laminin"/>
    <property type="match status" value="1"/>
</dbReference>
<evidence type="ECO:0000313" key="5">
    <source>
        <dbReference type="Proteomes" id="UP000059680"/>
    </source>
</evidence>
<dbReference type="OMA" id="SPCIVPN"/>
<evidence type="ECO:0000259" key="3">
    <source>
        <dbReference type="PROSITE" id="PS50026"/>
    </source>
</evidence>
<dbReference type="Proteomes" id="UP000059680">
    <property type="component" value="Chromosome 10"/>
</dbReference>
<evidence type="ECO:0000313" key="4">
    <source>
        <dbReference type="EMBL" id="BAT10879.1"/>
    </source>
</evidence>
<dbReference type="InParanoid" id="A0A0P0XU60"/>
<dbReference type="PROSITE" id="PS50026">
    <property type="entry name" value="EGF_3"/>
    <property type="match status" value="1"/>
</dbReference>
<feature type="domain" description="EGF-like" evidence="3">
    <location>
        <begin position="148"/>
        <end position="185"/>
    </location>
</feature>
<dbReference type="FunCoup" id="A0A0P0XU60">
    <property type="interactions" value="1"/>
</dbReference>
<comment type="caution">
    <text evidence="1">Lacks conserved residue(s) required for the propagation of feature annotation.</text>
</comment>
<keyword evidence="1" id="KW-0245">EGF-like domain</keyword>
<dbReference type="PANTHER" id="PTHR33881">
    <property type="entry name" value="NEUROGENIC LOCUS NOTCH-LIKE PROTEIN"/>
    <property type="match status" value="1"/>
</dbReference>
<dbReference type="InterPro" id="IPR000742">
    <property type="entry name" value="EGF"/>
</dbReference>
<dbReference type="EMBL" id="AP014966">
    <property type="protein sequence ID" value="BAT10879.1"/>
    <property type="molecule type" value="Genomic_DNA"/>
</dbReference>
<evidence type="ECO:0000256" key="2">
    <source>
        <dbReference type="SAM" id="MobiDB-lite"/>
    </source>
</evidence>